<evidence type="ECO:0000313" key="2">
    <source>
        <dbReference type="EMBL" id="CAK0827473.1"/>
    </source>
</evidence>
<feature type="region of interest" description="Disordered" evidence="1">
    <location>
        <begin position="141"/>
        <end position="245"/>
    </location>
</feature>
<keyword evidence="3" id="KW-1185">Reference proteome</keyword>
<feature type="compositionally biased region" description="Polar residues" evidence="1">
    <location>
        <begin position="186"/>
        <end position="200"/>
    </location>
</feature>
<feature type="compositionally biased region" description="Basic and acidic residues" evidence="1">
    <location>
        <begin position="114"/>
        <end position="124"/>
    </location>
</feature>
<feature type="region of interest" description="Disordered" evidence="1">
    <location>
        <begin position="1"/>
        <end position="126"/>
    </location>
</feature>
<evidence type="ECO:0000313" key="3">
    <source>
        <dbReference type="Proteomes" id="UP001189429"/>
    </source>
</evidence>
<dbReference type="EMBL" id="CAUYUJ010009702">
    <property type="protein sequence ID" value="CAK0827473.1"/>
    <property type="molecule type" value="Genomic_DNA"/>
</dbReference>
<reference evidence="2" key="1">
    <citation type="submission" date="2023-10" db="EMBL/GenBank/DDBJ databases">
        <authorList>
            <person name="Chen Y."/>
            <person name="Shah S."/>
            <person name="Dougan E. K."/>
            <person name="Thang M."/>
            <person name="Chan C."/>
        </authorList>
    </citation>
    <scope>NUCLEOTIDE SEQUENCE [LARGE SCALE GENOMIC DNA]</scope>
</reference>
<sequence length="300" mass="32023">MAEAGAEAPPEDGEEMELSLNTPTSEGVDLALPSPGGLHKLETAERGDTRLLGKPASSPPPRSSAMSLPGILRRVSTGASGSAVVRLRTTASSTSSSPTESTTPTGLSRVASDGCERDMRRKDSTILTRARLQRAYTTGCEGASTDLDLSPLGPPRKVKSGDSLGSPDLPPRADSASPTLWRRFQRSLSPKSLASPTSRSGRSRGNRLDRVKSLLSFGKSPVPDDESSESPSPVKRVGFCSPAKNTTHEVTPYARKYGVHPSFFYFSRRGDKQLTDTGIVEEMRRKEEGLAPLKLDADLS</sequence>
<feature type="compositionally biased region" description="Basic and acidic residues" evidence="1">
    <location>
        <begin position="39"/>
        <end position="51"/>
    </location>
</feature>
<feature type="compositionally biased region" description="Low complexity" evidence="1">
    <location>
        <begin position="89"/>
        <end position="105"/>
    </location>
</feature>
<evidence type="ECO:0000256" key="1">
    <source>
        <dbReference type="SAM" id="MobiDB-lite"/>
    </source>
</evidence>
<proteinExistence type="predicted"/>
<gene>
    <name evidence="2" type="ORF">PCOR1329_LOCUS26999</name>
</gene>
<accession>A0ABN9S6J5</accession>
<name>A0ABN9S6J5_9DINO</name>
<comment type="caution">
    <text evidence="2">The sequence shown here is derived from an EMBL/GenBank/DDBJ whole genome shotgun (WGS) entry which is preliminary data.</text>
</comment>
<dbReference type="Proteomes" id="UP001189429">
    <property type="component" value="Unassembled WGS sequence"/>
</dbReference>
<organism evidence="2 3">
    <name type="scientific">Prorocentrum cordatum</name>
    <dbReference type="NCBI Taxonomy" id="2364126"/>
    <lineage>
        <taxon>Eukaryota</taxon>
        <taxon>Sar</taxon>
        <taxon>Alveolata</taxon>
        <taxon>Dinophyceae</taxon>
        <taxon>Prorocentrales</taxon>
        <taxon>Prorocentraceae</taxon>
        <taxon>Prorocentrum</taxon>
    </lineage>
</organism>
<protein>
    <submittedName>
        <fullName evidence="2">Uncharacterized protein</fullName>
    </submittedName>
</protein>